<dbReference type="GO" id="GO:0005739">
    <property type="term" value="C:mitochondrion"/>
    <property type="evidence" value="ECO:0007669"/>
    <property type="project" value="UniProtKB-SubCell"/>
</dbReference>
<dbReference type="EMBL" id="JBBNAF010000004">
    <property type="protein sequence ID" value="KAK9150278.1"/>
    <property type="molecule type" value="Genomic_DNA"/>
</dbReference>
<dbReference type="PANTHER" id="PTHR11063">
    <property type="entry name" value="GLUTAMATE SEMIALDEHYDE DEHYDROGENASE"/>
    <property type="match status" value="1"/>
</dbReference>
<feature type="domain" description="HIG1" evidence="6">
    <location>
        <begin position="174"/>
        <end position="204"/>
    </location>
</feature>
<keyword evidence="4" id="KW-0472">Membrane</keyword>
<dbReference type="InterPro" id="IPR036393">
    <property type="entry name" value="AceGlu_kinase-like_sf"/>
</dbReference>
<comment type="caution">
    <text evidence="7">The sequence shown here is derived from an EMBL/GenBank/DDBJ whole genome shotgun (WGS) entry which is preliminary data.</text>
</comment>
<sequence>MTIHQTSGFVYAWIKEPPPPLFRSTPPPPPQQPKRKPSPPFLLYSAPPPPPPQQPKRENPKSSSHPQSPMKSLNPIVSFDRLVPSPKIPKSRSIVPSKIPKSVSFFALNSRLSVSSCWSLWSRRLSGLSVSSRWSPSSALNSLSLWSLRLLLGHGSPFSYWCYVGIRGWCVVFTNFKRWPYKTSLRLIHARMHAQALNLAVLSGASMMHFYEKNKTGEEANNFGCSVSLELKVDLLILLSDVEGLYSGPPSDPQSKLIDTYIKEKHQGEITFGGKSRVGRGEMELTWMKLLVFMACLSFPLMVEYRDRHYKFDVSHSSSTLALSAMMLIIRDGNKNYVSDSVANQKRNQRRNASVSDSAFRL</sequence>
<name>A0AAP0PMQ2_9MAGN</name>
<keyword evidence="3" id="KW-1133">Transmembrane helix</keyword>
<feature type="region of interest" description="Disordered" evidence="5">
    <location>
        <begin position="20"/>
        <end position="73"/>
    </location>
</feature>
<evidence type="ECO:0000256" key="1">
    <source>
        <dbReference type="ARBA" id="ARBA00004173"/>
    </source>
</evidence>
<evidence type="ECO:0000256" key="5">
    <source>
        <dbReference type="SAM" id="MobiDB-lite"/>
    </source>
</evidence>
<dbReference type="Proteomes" id="UP001420932">
    <property type="component" value="Unassembled WGS sequence"/>
</dbReference>
<dbReference type="SUPFAM" id="SSF53633">
    <property type="entry name" value="Carbamate kinase-like"/>
    <property type="match status" value="1"/>
</dbReference>
<reference evidence="7 8" key="1">
    <citation type="submission" date="2024-01" db="EMBL/GenBank/DDBJ databases">
        <title>Genome assemblies of Stephania.</title>
        <authorList>
            <person name="Yang L."/>
        </authorList>
    </citation>
    <scope>NUCLEOTIDE SEQUENCE [LARGE SCALE GENOMIC DNA]</scope>
    <source>
        <strain evidence="7">YNDBR</strain>
        <tissue evidence="7">Leaf</tissue>
    </source>
</reference>
<dbReference type="AlphaFoldDB" id="A0AAP0PMQ2"/>
<evidence type="ECO:0000256" key="2">
    <source>
        <dbReference type="ARBA" id="ARBA00022692"/>
    </source>
</evidence>
<keyword evidence="8" id="KW-1185">Reference proteome</keyword>
<evidence type="ECO:0000313" key="8">
    <source>
        <dbReference type="Proteomes" id="UP001420932"/>
    </source>
</evidence>
<accession>A0AAP0PMQ2</accession>
<dbReference type="Pfam" id="PF04588">
    <property type="entry name" value="HIG_1_N"/>
    <property type="match status" value="1"/>
</dbReference>
<feature type="compositionally biased region" description="Polar residues" evidence="5">
    <location>
        <begin position="61"/>
        <end position="71"/>
    </location>
</feature>
<evidence type="ECO:0000256" key="3">
    <source>
        <dbReference type="ARBA" id="ARBA00022989"/>
    </source>
</evidence>
<comment type="subcellular location">
    <subcellularLocation>
        <location evidence="1">Mitochondrion</location>
    </subcellularLocation>
</comment>
<gene>
    <name evidence="7" type="ORF">Syun_008587</name>
</gene>
<proteinExistence type="predicted"/>
<evidence type="ECO:0000313" key="7">
    <source>
        <dbReference type="EMBL" id="KAK9150278.1"/>
    </source>
</evidence>
<organism evidence="7 8">
    <name type="scientific">Stephania yunnanensis</name>
    <dbReference type="NCBI Taxonomy" id="152371"/>
    <lineage>
        <taxon>Eukaryota</taxon>
        <taxon>Viridiplantae</taxon>
        <taxon>Streptophyta</taxon>
        <taxon>Embryophyta</taxon>
        <taxon>Tracheophyta</taxon>
        <taxon>Spermatophyta</taxon>
        <taxon>Magnoliopsida</taxon>
        <taxon>Ranunculales</taxon>
        <taxon>Menispermaceae</taxon>
        <taxon>Menispermoideae</taxon>
        <taxon>Cissampelideae</taxon>
        <taxon>Stephania</taxon>
    </lineage>
</organism>
<dbReference type="GO" id="GO:0004350">
    <property type="term" value="F:glutamate-5-semialdehyde dehydrogenase activity"/>
    <property type="evidence" value="ECO:0007669"/>
    <property type="project" value="TreeGrafter"/>
</dbReference>
<evidence type="ECO:0000259" key="6">
    <source>
        <dbReference type="Pfam" id="PF04588"/>
    </source>
</evidence>
<evidence type="ECO:0000256" key="4">
    <source>
        <dbReference type="ARBA" id="ARBA00023136"/>
    </source>
</evidence>
<dbReference type="Gene3D" id="3.40.1160.10">
    <property type="entry name" value="Acetylglutamate kinase-like"/>
    <property type="match status" value="1"/>
</dbReference>
<keyword evidence="2" id="KW-0812">Transmembrane</keyword>
<dbReference type="InterPro" id="IPR007667">
    <property type="entry name" value="Hypoxia_induced_domain"/>
</dbReference>
<feature type="compositionally biased region" description="Pro residues" evidence="5">
    <location>
        <begin position="20"/>
        <end position="32"/>
    </location>
</feature>
<protein>
    <recommendedName>
        <fullName evidence="6">HIG1 domain-containing protein</fullName>
    </recommendedName>
</protein>
<dbReference type="PANTHER" id="PTHR11063:SF8">
    <property type="entry name" value="DELTA-1-PYRROLINE-5-CARBOXYLATE SYNTHASE"/>
    <property type="match status" value="1"/>
</dbReference>